<dbReference type="GO" id="GO:0008168">
    <property type="term" value="F:methyltransferase activity"/>
    <property type="evidence" value="ECO:0007669"/>
    <property type="project" value="UniProtKB-KW"/>
</dbReference>
<reference evidence="6" key="1">
    <citation type="submission" date="2010-06" db="EMBL/GenBank/DDBJ databases">
        <authorList>
            <person name="Muzny D."/>
            <person name="Qin X."/>
            <person name="Buhay C."/>
            <person name="Dugan-Rocha S."/>
            <person name="Ding Y."/>
            <person name="Chen G."/>
            <person name="Hawes A."/>
            <person name="Holder M."/>
            <person name="Jhangiani S."/>
            <person name="Johnson A."/>
            <person name="Khan Z."/>
            <person name="Li Z."/>
            <person name="Liu W."/>
            <person name="Liu X."/>
            <person name="Perez L."/>
            <person name="Shen H."/>
            <person name="Wang Q."/>
            <person name="Watt J."/>
            <person name="Xi L."/>
            <person name="Xin Y."/>
            <person name="Zhou J."/>
            <person name="Deng J."/>
            <person name="Jiang H."/>
            <person name="Liu Y."/>
            <person name="Qu J."/>
            <person name="Song X.-Z."/>
            <person name="Zhang L."/>
            <person name="Villasana D."/>
            <person name="Johnson A."/>
            <person name="Liu J."/>
            <person name="Liyanage D."/>
            <person name="Lorensuhewa L."/>
            <person name="Robinson T."/>
            <person name="Song A."/>
            <person name="Song B.-B."/>
            <person name="Dinh H."/>
            <person name="Thornton R."/>
            <person name="Coyle M."/>
            <person name="Francisco L."/>
            <person name="Jackson L."/>
            <person name="Javaid M."/>
            <person name="Korchina V."/>
            <person name="Kovar C."/>
            <person name="Mata R."/>
            <person name="Mathew T."/>
            <person name="Ngo R."/>
            <person name="Nguyen L."/>
            <person name="Nguyen N."/>
            <person name="Okwuonu G."/>
            <person name="Ongeri F."/>
            <person name="Pham C."/>
            <person name="Simmons D."/>
            <person name="Wilczek-Boney K."/>
            <person name="Hale W."/>
            <person name="Jakkamsetti A."/>
            <person name="Pham P."/>
            <person name="Ruth R."/>
            <person name="San Lucas F."/>
            <person name="Warren J."/>
            <person name="Zhang J."/>
            <person name="Zhao Z."/>
            <person name="Zhou C."/>
            <person name="Zhu D."/>
            <person name="Lee S."/>
            <person name="Bess C."/>
            <person name="Blankenburg K."/>
            <person name="Forbes L."/>
            <person name="Fu Q."/>
            <person name="Gubbala S."/>
            <person name="Hirani K."/>
            <person name="Jayaseelan J.C."/>
            <person name="Lara F."/>
            <person name="Munidasa M."/>
            <person name="Palculict T."/>
            <person name="Patil S."/>
            <person name="Pu L.-L."/>
            <person name="Saada N."/>
            <person name="Tang L."/>
            <person name="Weissenberger G."/>
            <person name="Zhu Y."/>
            <person name="Hemphill L."/>
            <person name="Shang Y."/>
            <person name="Youmans B."/>
            <person name="Ayvaz T."/>
            <person name="Ross M."/>
            <person name="Santibanez J."/>
            <person name="Aqrawi P."/>
            <person name="Gross S."/>
            <person name="Joshi V."/>
            <person name="Fowler G."/>
            <person name="Nazareth L."/>
            <person name="Reid J."/>
            <person name="Worley K."/>
            <person name="Petrosino J."/>
            <person name="Highlander S."/>
            <person name="Gibbs R."/>
        </authorList>
    </citation>
    <scope>NUCLEOTIDE SEQUENCE [LARGE SCALE GENOMIC DNA]</scope>
    <source>
        <strain evidence="6">ATCC 35910</strain>
    </source>
</reference>
<dbReference type="InterPro" id="IPR007318">
    <property type="entry name" value="Phopholipid_MeTrfase"/>
</dbReference>
<dbReference type="RefSeq" id="WP_002979695.1">
    <property type="nucleotide sequence ID" value="NZ_GL379781.1"/>
</dbReference>
<dbReference type="PANTHER" id="PTHR12714:SF9">
    <property type="entry name" value="PROTEIN-S-ISOPRENYLCYSTEINE O-METHYLTRANSFERASE"/>
    <property type="match status" value="1"/>
</dbReference>
<organism evidence="6 7">
    <name type="scientific">Chryseobacterium gleum ATCC 35910</name>
    <dbReference type="NCBI Taxonomy" id="525257"/>
    <lineage>
        <taxon>Bacteria</taxon>
        <taxon>Pseudomonadati</taxon>
        <taxon>Bacteroidota</taxon>
        <taxon>Flavobacteriia</taxon>
        <taxon>Flavobacteriales</taxon>
        <taxon>Weeksellaceae</taxon>
        <taxon>Chryseobacterium group</taxon>
        <taxon>Chryseobacterium</taxon>
    </lineage>
</organism>
<name>A0ABP2IM47_CHRGE</name>
<comment type="subcellular location">
    <subcellularLocation>
        <location evidence="1">Endomembrane system</location>
        <topology evidence="1">Multi-pass membrane protein</topology>
    </subcellularLocation>
</comment>
<dbReference type="PROSITE" id="PS50244">
    <property type="entry name" value="S5A_REDUCTASE"/>
    <property type="match status" value="1"/>
</dbReference>
<comment type="caution">
    <text evidence="6">The sequence shown here is derived from an EMBL/GenBank/DDBJ whole genome shotgun (WGS) entry which is preliminary data.</text>
</comment>
<dbReference type="Pfam" id="PF04191">
    <property type="entry name" value="PEMT"/>
    <property type="match status" value="1"/>
</dbReference>
<keyword evidence="3 5" id="KW-1133">Transmembrane helix</keyword>
<keyword evidence="2 5" id="KW-0812">Transmembrane</keyword>
<evidence type="ECO:0000256" key="1">
    <source>
        <dbReference type="ARBA" id="ARBA00004127"/>
    </source>
</evidence>
<sequence>MKFVRNYNHMTDFIRFFIPFYFILFFTVSFVGISYKVAKQIGKNPDVLPKDDSAYGLVGFYFKLILSALFIYTMLLLLFPEDIFSAFKINIPEPDAVKYSGLAIMILALIWVITAQLQMKNSWRIGIDSTTKTDLVTRGLFRFSRNPIFLGMTMSLFGFFLVVPTVIAFSFLIIGGMLMQIQIRLEEEYLQKEHGEIYTAYKKRVKRMLNLY</sequence>
<dbReference type="EMBL" id="ACKQ02000007">
    <property type="protein sequence ID" value="EFK34857.1"/>
    <property type="molecule type" value="Genomic_DNA"/>
</dbReference>
<keyword evidence="6" id="KW-0808">Transferase</keyword>
<dbReference type="GeneID" id="93022276"/>
<feature type="transmembrane region" description="Helical" evidence="5">
    <location>
        <begin position="99"/>
        <end position="119"/>
    </location>
</feature>
<keyword evidence="4 5" id="KW-0472">Membrane</keyword>
<feature type="transmembrane region" description="Helical" evidence="5">
    <location>
        <begin position="148"/>
        <end position="174"/>
    </location>
</feature>
<evidence type="ECO:0000256" key="5">
    <source>
        <dbReference type="SAM" id="Phobius"/>
    </source>
</evidence>
<feature type="transmembrane region" description="Helical" evidence="5">
    <location>
        <begin position="12"/>
        <end position="35"/>
    </location>
</feature>
<gene>
    <name evidence="6" type="ORF">HMPREF0204_13926</name>
</gene>
<keyword evidence="7" id="KW-1185">Reference proteome</keyword>
<evidence type="ECO:0000256" key="4">
    <source>
        <dbReference type="ARBA" id="ARBA00023136"/>
    </source>
</evidence>
<evidence type="ECO:0000313" key="7">
    <source>
        <dbReference type="Proteomes" id="UP000002969"/>
    </source>
</evidence>
<keyword evidence="6" id="KW-0489">Methyltransferase</keyword>
<dbReference type="PANTHER" id="PTHR12714">
    <property type="entry name" value="PROTEIN-S ISOPRENYLCYSTEINE O-METHYLTRANSFERASE"/>
    <property type="match status" value="1"/>
</dbReference>
<feature type="transmembrane region" description="Helical" evidence="5">
    <location>
        <begin position="55"/>
        <end position="79"/>
    </location>
</feature>
<dbReference type="Gene3D" id="1.20.120.1630">
    <property type="match status" value="1"/>
</dbReference>
<accession>A0ABP2IM47</accession>
<dbReference type="GO" id="GO:0032259">
    <property type="term" value="P:methylation"/>
    <property type="evidence" value="ECO:0007669"/>
    <property type="project" value="UniProtKB-KW"/>
</dbReference>
<evidence type="ECO:0000256" key="3">
    <source>
        <dbReference type="ARBA" id="ARBA00022989"/>
    </source>
</evidence>
<evidence type="ECO:0000313" key="6">
    <source>
        <dbReference type="EMBL" id="EFK34857.1"/>
    </source>
</evidence>
<proteinExistence type="predicted"/>
<protein>
    <submittedName>
        <fullName evidence="6">Isoprenylcysteine carboxyl methyltransferase family protein</fullName>
    </submittedName>
</protein>
<evidence type="ECO:0000256" key="2">
    <source>
        <dbReference type="ARBA" id="ARBA00022692"/>
    </source>
</evidence>
<dbReference type="Proteomes" id="UP000002969">
    <property type="component" value="Unassembled WGS sequence"/>
</dbReference>